<feature type="transmembrane region" description="Helical" evidence="1">
    <location>
        <begin position="216"/>
        <end position="236"/>
    </location>
</feature>
<name>A0A9W7EIT2_9STRA</name>
<keyword evidence="1" id="KW-0812">Transmembrane</keyword>
<evidence type="ECO:0000313" key="2">
    <source>
        <dbReference type="EMBL" id="GMH79460.1"/>
    </source>
</evidence>
<keyword evidence="1" id="KW-0472">Membrane</keyword>
<sequence>MARSLSIQITKFNNLSHIALLLGAFMSFADLVFDITMINEYMGYDMNSAIATIVTVLLSLFLQCVVVYVTHKKRKRVEILREMFYVLTFIKPGVDVYRVVTKQPQPAGASLTPLDEMIYLRGIELFSECIPGETGEDEDDHDAAVDEFLTPRFAGCLIQTTAFVMVKQTNIAGLSLGTSILTAAFISASMSIEKDANRECRKRFPNFYGFIPLDSLWRSVAVCLLVFLIAFAQLSAKVFACALCSAESITVLAIYLVVDVCILYAFKIIRNDFLYWIPTKNMVGSVLLAMLARLTFKWSLDFTAVLQARHPYELGGAYFAFTMISTPIVCLYFGYRYLEYVEGEDVQDDLNYVFAKEQVSNNDTTQWHN</sequence>
<comment type="caution">
    <text evidence="2">The sequence shown here is derived from an EMBL/GenBank/DDBJ whole genome shotgun (WGS) entry which is preliminary data.</text>
</comment>
<evidence type="ECO:0000313" key="3">
    <source>
        <dbReference type="Proteomes" id="UP001162640"/>
    </source>
</evidence>
<organism evidence="2 3">
    <name type="scientific">Triparma laevis f. inornata</name>
    <dbReference type="NCBI Taxonomy" id="1714386"/>
    <lineage>
        <taxon>Eukaryota</taxon>
        <taxon>Sar</taxon>
        <taxon>Stramenopiles</taxon>
        <taxon>Ochrophyta</taxon>
        <taxon>Bolidophyceae</taxon>
        <taxon>Parmales</taxon>
        <taxon>Triparmaceae</taxon>
        <taxon>Triparma</taxon>
    </lineage>
</organism>
<dbReference type="Proteomes" id="UP001162640">
    <property type="component" value="Unassembled WGS sequence"/>
</dbReference>
<dbReference type="EMBL" id="BLQM01000266">
    <property type="protein sequence ID" value="GMH79460.1"/>
    <property type="molecule type" value="Genomic_DNA"/>
</dbReference>
<feature type="transmembrane region" description="Helical" evidence="1">
    <location>
        <begin position="273"/>
        <end position="296"/>
    </location>
</feature>
<proteinExistence type="predicted"/>
<dbReference type="AlphaFoldDB" id="A0A9W7EIT2"/>
<gene>
    <name evidence="2" type="ORF">TL16_g08152</name>
</gene>
<accession>A0A9W7EIT2</accession>
<keyword evidence="1" id="KW-1133">Transmembrane helix</keyword>
<feature type="transmembrane region" description="Helical" evidence="1">
    <location>
        <begin position="248"/>
        <end position="266"/>
    </location>
</feature>
<protein>
    <submittedName>
        <fullName evidence="2">Uncharacterized protein</fullName>
    </submittedName>
</protein>
<feature type="transmembrane region" description="Helical" evidence="1">
    <location>
        <begin position="12"/>
        <end position="29"/>
    </location>
</feature>
<feature type="transmembrane region" description="Helical" evidence="1">
    <location>
        <begin position="49"/>
        <end position="69"/>
    </location>
</feature>
<evidence type="ECO:0000256" key="1">
    <source>
        <dbReference type="SAM" id="Phobius"/>
    </source>
</evidence>
<feature type="transmembrane region" description="Helical" evidence="1">
    <location>
        <begin position="316"/>
        <end position="335"/>
    </location>
</feature>
<reference evidence="3" key="1">
    <citation type="journal article" date="2023" name="Commun. Biol.">
        <title>Genome analysis of Parmales, the sister group of diatoms, reveals the evolutionary specialization of diatoms from phago-mixotrophs to photoautotrophs.</title>
        <authorList>
            <person name="Ban H."/>
            <person name="Sato S."/>
            <person name="Yoshikawa S."/>
            <person name="Yamada K."/>
            <person name="Nakamura Y."/>
            <person name="Ichinomiya M."/>
            <person name="Sato N."/>
            <person name="Blanc-Mathieu R."/>
            <person name="Endo H."/>
            <person name="Kuwata A."/>
            <person name="Ogata H."/>
        </authorList>
    </citation>
    <scope>NUCLEOTIDE SEQUENCE [LARGE SCALE GENOMIC DNA]</scope>
</reference>